<protein>
    <submittedName>
        <fullName evidence="3">Uncharacterized protein</fullName>
    </submittedName>
</protein>
<dbReference type="STRING" id="195883.A0A482WTQ8"/>
<evidence type="ECO:0000256" key="1">
    <source>
        <dbReference type="ARBA" id="ARBA00006484"/>
    </source>
</evidence>
<dbReference type="Proteomes" id="UP000291343">
    <property type="component" value="Unassembled WGS sequence"/>
</dbReference>
<dbReference type="InterPro" id="IPR002347">
    <property type="entry name" value="SDR_fam"/>
</dbReference>
<accession>A0A482WTQ8</accession>
<keyword evidence="4" id="KW-1185">Reference proteome</keyword>
<keyword evidence="2" id="KW-0560">Oxidoreductase</keyword>
<dbReference type="SMR" id="A0A482WTQ8"/>
<dbReference type="Pfam" id="PF00106">
    <property type="entry name" value="adh_short"/>
    <property type="match status" value="1"/>
</dbReference>
<dbReference type="PANTHER" id="PTHR43115">
    <property type="entry name" value="DEHYDROGENASE/REDUCTASE SDR FAMILY MEMBER 11"/>
    <property type="match status" value="1"/>
</dbReference>
<dbReference type="PRINTS" id="PR00081">
    <property type="entry name" value="GDHRDH"/>
</dbReference>
<dbReference type="GO" id="GO:0016491">
    <property type="term" value="F:oxidoreductase activity"/>
    <property type="evidence" value="ECO:0007669"/>
    <property type="project" value="UniProtKB-KW"/>
</dbReference>
<organism evidence="3 4">
    <name type="scientific">Laodelphax striatellus</name>
    <name type="common">Small brown planthopper</name>
    <name type="synonym">Delphax striatella</name>
    <dbReference type="NCBI Taxonomy" id="195883"/>
    <lineage>
        <taxon>Eukaryota</taxon>
        <taxon>Metazoa</taxon>
        <taxon>Ecdysozoa</taxon>
        <taxon>Arthropoda</taxon>
        <taxon>Hexapoda</taxon>
        <taxon>Insecta</taxon>
        <taxon>Pterygota</taxon>
        <taxon>Neoptera</taxon>
        <taxon>Paraneoptera</taxon>
        <taxon>Hemiptera</taxon>
        <taxon>Auchenorrhyncha</taxon>
        <taxon>Fulgoroidea</taxon>
        <taxon>Delphacidae</taxon>
        <taxon>Criomorphinae</taxon>
        <taxon>Laodelphax</taxon>
    </lineage>
</organism>
<comment type="similarity">
    <text evidence="1">Belongs to the short-chain dehydrogenases/reductases (SDR) family.</text>
</comment>
<dbReference type="SUPFAM" id="SSF51735">
    <property type="entry name" value="NAD(P)-binding Rossmann-fold domains"/>
    <property type="match status" value="1"/>
</dbReference>
<evidence type="ECO:0000313" key="4">
    <source>
        <dbReference type="Proteomes" id="UP000291343"/>
    </source>
</evidence>
<reference evidence="3 4" key="1">
    <citation type="journal article" date="2017" name="Gigascience">
        <title>Genome sequence of the small brown planthopper, Laodelphax striatellus.</title>
        <authorList>
            <person name="Zhu J."/>
            <person name="Jiang F."/>
            <person name="Wang X."/>
            <person name="Yang P."/>
            <person name="Bao Y."/>
            <person name="Zhao W."/>
            <person name="Wang W."/>
            <person name="Lu H."/>
            <person name="Wang Q."/>
            <person name="Cui N."/>
            <person name="Li J."/>
            <person name="Chen X."/>
            <person name="Luo L."/>
            <person name="Yu J."/>
            <person name="Kang L."/>
            <person name="Cui F."/>
        </authorList>
    </citation>
    <scope>NUCLEOTIDE SEQUENCE [LARGE SCALE GENOMIC DNA]</scope>
    <source>
        <strain evidence="3">Lst14</strain>
    </source>
</reference>
<dbReference type="InterPro" id="IPR036291">
    <property type="entry name" value="NAD(P)-bd_dom_sf"/>
</dbReference>
<dbReference type="Gene3D" id="3.40.50.720">
    <property type="entry name" value="NAD(P)-binding Rossmann-like Domain"/>
    <property type="match status" value="1"/>
</dbReference>
<name>A0A482WTQ8_LAOST</name>
<dbReference type="InParanoid" id="A0A482WTQ8"/>
<proteinExistence type="inferred from homology"/>
<sequence>MGNFVYCSTKFAAKVITEGLRIELAQNKSHIKVTNLSPGLVDTDILDAGGWDAFKVEAFAAAPKLKPEEVADAIVYALSTPPGVQISELTVRPCLEGW</sequence>
<evidence type="ECO:0000256" key="2">
    <source>
        <dbReference type="ARBA" id="ARBA00023002"/>
    </source>
</evidence>
<dbReference type="PANTHER" id="PTHR43115:SF4">
    <property type="entry name" value="DEHYDROGENASE_REDUCTASE SDR FAMILY MEMBER 11"/>
    <property type="match status" value="1"/>
</dbReference>
<evidence type="ECO:0000313" key="3">
    <source>
        <dbReference type="EMBL" id="RZF36995.1"/>
    </source>
</evidence>
<dbReference type="OrthoDB" id="1933717at2759"/>
<comment type="caution">
    <text evidence="3">The sequence shown here is derived from an EMBL/GenBank/DDBJ whole genome shotgun (WGS) entry which is preliminary data.</text>
</comment>
<dbReference type="EMBL" id="QKKF02025464">
    <property type="protein sequence ID" value="RZF36995.1"/>
    <property type="molecule type" value="Genomic_DNA"/>
</dbReference>
<dbReference type="AlphaFoldDB" id="A0A482WTQ8"/>
<gene>
    <name evidence="3" type="ORF">LSTR_LSTR004683</name>
</gene>